<reference evidence="6 7" key="1">
    <citation type="submission" date="2024-06" db="EMBL/GenBank/DDBJ databases">
        <authorList>
            <person name="Chen R.Y."/>
        </authorList>
    </citation>
    <scope>NUCLEOTIDE SEQUENCE [LARGE SCALE GENOMIC DNA]</scope>
    <source>
        <strain evidence="6 7">D2</strain>
    </source>
</reference>
<evidence type="ECO:0000259" key="5">
    <source>
        <dbReference type="SMART" id="SM00363"/>
    </source>
</evidence>
<dbReference type="SMART" id="SM00363">
    <property type="entry name" value="S4"/>
    <property type="match status" value="1"/>
</dbReference>
<dbReference type="InterPro" id="IPR002942">
    <property type="entry name" value="S4_RNA-bd"/>
</dbReference>
<dbReference type="RefSeq" id="WP_350401913.1">
    <property type="nucleotide sequence ID" value="NZ_JBELOE010000211.1"/>
</dbReference>
<dbReference type="InterPro" id="IPR036986">
    <property type="entry name" value="S4_RNA-bd_sf"/>
</dbReference>
<evidence type="ECO:0000256" key="4">
    <source>
        <dbReference type="PIRNR" id="PIRNR016821"/>
    </source>
</evidence>
<evidence type="ECO:0000313" key="7">
    <source>
        <dbReference type="Proteomes" id="UP001467690"/>
    </source>
</evidence>
<keyword evidence="2 4" id="KW-0694">RNA-binding</keyword>
<evidence type="ECO:0000256" key="3">
    <source>
        <dbReference type="ARBA" id="ARBA00023125"/>
    </source>
</evidence>
<proteinExistence type="inferred from homology"/>
<dbReference type="CDD" id="cd00165">
    <property type="entry name" value="S4"/>
    <property type="match status" value="1"/>
</dbReference>
<evidence type="ECO:0000256" key="1">
    <source>
        <dbReference type="ARBA" id="ARBA00008396"/>
    </source>
</evidence>
<dbReference type="Proteomes" id="UP001467690">
    <property type="component" value="Unassembled WGS sequence"/>
</dbReference>
<dbReference type="NCBIfam" id="NF007673">
    <property type="entry name" value="PRK10348.1"/>
    <property type="match status" value="1"/>
</dbReference>
<sequence>MNAKSSQRKNEVTSVRIDKWLWAARFFKTRVLARGAIESGKVKYNGQRCKPSRNLEVGAQLTIQQGFDEKKINILGLAEQRLSAPLAQALYQETAESIKKRTELAEMRKLQHSLNPKPDTKPDKKQRRQLIQVKHFNE</sequence>
<feature type="domain" description="RNA-binding S4" evidence="5">
    <location>
        <begin position="15"/>
        <end position="80"/>
    </location>
</feature>
<dbReference type="Pfam" id="PF01479">
    <property type="entry name" value="S4"/>
    <property type="match status" value="1"/>
</dbReference>
<organism evidence="6 7">
    <name type="scientific">Catenovulum sediminis</name>
    <dbReference type="NCBI Taxonomy" id="1740262"/>
    <lineage>
        <taxon>Bacteria</taxon>
        <taxon>Pseudomonadati</taxon>
        <taxon>Pseudomonadota</taxon>
        <taxon>Gammaproteobacteria</taxon>
        <taxon>Alteromonadales</taxon>
        <taxon>Alteromonadaceae</taxon>
        <taxon>Catenovulum</taxon>
    </lineage>
</organism>
<name>A0ABV1RI47_9ALTE</name>
<evidence type="ECO:0000313" key="6">
    <source>
        <dbReference type="EMBL" id="MER2492395.1"/>
    </source>
</evidence>
<dbReference type="SUPFAM" id="SSF55174">
    <property type="entry name" value="Alpha-L RNA-binding motif"/>
    <property type="match status" value="1"/>
</dbReference>
<comment type="similarity">
    <text evidence="1 4">Belongs to the HSP15 family.</text>
</comment>
<keyword evidence="6" id="KW-0346">Stress response</keyword>
<dbReference type="EMBL" id="JBELOE010000211">
    <property type="protein sequence ID" value="MER2492395.1"/>
    <property type="molecule type" value="Genomic_DNA"/>
</dbReference>
<comment type="caution">
    <text evidence="6">The sequence shown here is derived from an EMBL/GenBank/DDBJ whole genome shotgun (WGS) entry which is preliminary data.</text>
</comment>
<dbReference type="InterPro" id="IPR025708">
    <property type="entry name" value="HSP15"/>
</dbReference>
<dbReference type="Gene3D" id="3.10.290.10">
    <property type="entry name" value="RNA-binding S4 domain"/>
    <property type="match status" value="1"/>
</dbReference>
<keyword evidence="3 4" id="KW-0238">DNA-binding</keyword>
<dbReference type="PROSITE" id="PS50889">
    <property type="entry name" value="S4"/>
    <property type="match status" value="1"/>
</dbReference>
<evidence type="ECO:0000256" key="2">
    <source>
        <dbReference type="ARBA" id="ARBA00022884"/>
    </source>
</evidence>
<protein>
    <recommendedName>
        <fullName evidence="4">Heat shock protein 15</fullName>
    </recommendedName>
</protein>
<gene>
    <name evidence="6" type="primary">hslR</name>
    <name evidence="6" type="ORF">ABS311_10940</name>
</gene>
<keyword evidence="7" id="KW-1185">Reference proteome</keyword>
<dbReference type="PIRSF" id="PIRSF016821">
    <property type="entry name" value="HSP15"/>
    <property type="match status" value="1"/>
</dbReference>
<accession>A0ABV1RI47</accession>